<sequence length="173" mass="18582">MRASGPRPLKTPLDGPARRLFIRTTRSTSSSTAPMLTRFGDLPTPVASPMHDVTHRSTSPFPVAGHVGADVPTRFSMAMTDFSGFLKDDGALATASTDASPDYVSVDAEQLSQCLSSPPDMADADPYGWEAELEKRLQSGGLAEFCPVLQFRRASGARMTLLRRVLSLGPREG</sequence>
<dbReference type="OrthoDB" id="10266999at2759"/>
<protein>
    <submittedName>
        <fullName evidence="1">Uncharacterized protein</fullName>
    </submittedName>
</protein>
<accession>G2RIC2</accession>
<reference evidence="1 2" key="1">
    <citation type="journal article" date="2011" name="Nat. Biotechnol.">
        <title>Comparative genomic analysis of the thermophilic biomass-degrading fungi Myceliophthora thermophila and Thielavia terrestris.</title>
        <authorList>
            <person name="Berka R.M."/>
            <person name="Grigoriev I.V."/>
            <person name="Otillar R."/>
            <person name="Salamov A."/>
            <person name="Grimwood J."/>
            <person name="Reid I."/>
            <person name="Ishmael N."/>
            <person name="John T."/>
            <person name="Darmond C."/>
            <person name="Moisan M.-C."/>
            <person name="Henrissat B."/>
            <person name="Coutinho P.M."/>
            <person name="Lombard V."/>
            <person name="Natvig D.O."/>
            <person name="Lindquist E."/>
            <person name="Schmutz J."/>
            <person name="Lucas S."/>
            <person name="Harris P."/>
            <person name="Powlowski J."/>
            <person name="Bellemare A."/>
            <person name="Taylor D."/>
            <person name="Butler G."/>
            <person name="de Vries R.P."/>
            <person name="Allijn I.E."/>
            <person name="van den Brink J."/>
            <person name="Ushinsky S."/>
            <person name="Storms R."/>
            <person name="Powell A.J."/>
            <person name="Paulsen I.T."/>
            <person name="Elbourne L.D.H."/>
            <person name="Baker S.E."/>
            <person name="Magnuson J."/>
            <person name="LaBoissiere S."/>
            <person name="Clutterbuck A.J."/>
            <person name="Martinez D."/>
            <person name="Wogulis M."/>
            <person name="de Leon A.L."/>
            <person name="Rey M.W."/>
            <person name="Tsang A."/>
        </authorList>
    </citation>
    <scope>NUCLEOTIDE SEQUENCE [LARGE SCALE GENOMIC DNA]</scope>
    <source>
        <strain evidence="2">ATCC 38088 / NRRL 8126</strain>
    </source>
</reference>
<dbReference type="Proteomes" id="UP000008181">
    <property type="component" value="Chromosome 6"/>
</dbReference>
<dbReference type="AlphaFoldDB" id="G2RIC2"/>
<dbReference type="RefSeq" id="XP_003657920.1">
    <property type="nucleotide sequence ID" value="XM_003657872.1"/>
</dbReference>
<dbReference type="HOGENOM" id="CLU_1548680_0_0_1"/>
<dbReference type="KEGG" id="ttt:THITE_2124137"/>
<gene>
    <name evidence="1" type="ORF">THITE_2124137</name>
</gene>
<dbReference type="GeneID" id="11523278"/>
<name>G2RIC2_THETT</name>
<evidence type="ECO:0000313" key="1">
    <source>
        <dbReference type="EMBL" id="AEO71584.1"/>
    </source>
</evidence>
<dbReference type="EMBL" id="CP003014">
    <property type="protein sequence ID" value="AEO71584.1"/>
    <property type="molecule type" value="Genomic_DNA"/>
</dbReference>
<evidence type="ECO:0000313" key="2">
    <source>
        <dbReference type="Proteomes" id="UP000008181"/>
    </source>
</evidence>
<keyword evidence="2" id="KW-1185">Reference proteome</keyword>
<proteinExistence type="predicted"/>
<organism evidence="1 2">
    <name type="scientific">Thermothielavioides terrestris (strain ATCC 38088 / NRRL 8126)</name>
    <name type="common">Thielavia terrestris</name>
    <dbReference type="NCBI Taxonomy" id="578455"/>
    <lineage>
        <taxon>Eukaryota</taxon>
        <taxon>Fungi</taxon>
        <taxon>Dikarya</taxon>
        <taxon>Ascomycota</taxon>
        <taxon>Pezizomycotina</taxon>
        <taxon>Sordariomycetes</taxon>
        <taxon>Sordariomycetidae</taxon>
        <taxon>Sordariales</taxon>
        <taxon>Chaetomiaceae</taxon>
        <taxon>Thermothielavioides</taxon>
        <taxon>Thermothielavioides terrestris</taxon>
    </lineage>
</organism>
<dbReference type="eggNOG" id="ENOG502RKHV">
    <property type="taxonomic scope" value="Eukaryota"/>
</dbReference>